<evidence type="ECO:0000256" key="3">
    <source>
        <dbReference type="ARBA" id="ARBA00022553"/>
    </source>
</evidence>
<evidence type="ECO:0000256" key="12">
    <source>
        <dbReference type="SAM" id="Phobius"/>
    </source>
</evidence>
<keyword evidence="10" id="KW-0175">Coiled coil</keyword>
<feature type="region of interest" description="Disordered" evidence="11">
    <location>
        <begin position="1"/>
        <end position="40"/>
    </location>
</feature>
<dbReference type="Pfam" id="PF00447">
    <property type="entry name" value="HSF_DNA-bind"/>
    <property type="match status" value="1"/>
</dbReference>
<dbReference type="Proteomes" id="UP000239757">
    <property type="component" value="Unassembled WGS sequence"/>
</dbReference>
<dbReference type="SMART" id="SM00415">
    <property type="entry name" value="HSF"/>
    <property type="match status" value="1"/>
</dbReference>
<comment type="similarity">
    <text evidence="9">Belongs to the HSF family.</text>
</comment>
<gene>
    <name evidence="14" type="ORF">GOBAR_AA20726</name>
</gene>
<evidence type="ECO:0000256" key="11">
    <source>
        <dbReference type="SAM" id="MobiDB-lite"/>
    </source>
</evidence>
<evidence type="ECO:0000256" key="2">
    <source>
        <dbReference type="ARBA" id="ARBA00011233"/>
    </source>
</evidence>
<dbReference type="InterPro" id="IPR000232">
    <property type="entry name" value="HSF_DNA-bd"/>
</dbReference>
<keyword evidence="5" id="KW-0346">Stress response</keyword>
<dbReference type="AlphaFoldDB" id="A0A2P5X9C9"/>
<dbReference type="GO" id="GO:0005634">
    <property type="term" value="C:nucleus"/>
    <property type="evidence" value="ECO:0007669"/>
    <property type="project" value="UniProtKB-SubCell"/>
</dbReference>
<dbReference type="InterPro" id="IPR036388">
    <property type="entry name" value="WH-like_DNA-bd_sf"/>
</dbReference>
<name>A0A2P5X9C9_GOSBA</name>
<dbReference type="InterPro" id="IPR036390">
    <property type="entry name" value="WH_DNA-bd_sf"/>
</dbReference>
<dbReference type="PANTHER" id="PTHR10015">
    <property type="entry name" value="HEAT SHOCK TRANSCRIPTION FACTOR"/>
    <property type="match status" value="1"/>
</dbReference>
<evidence type="ECO:0000256" key="7">
    <source>
        <dbReference type="ARBA" id="ARBA00023163"/>
    </source>
</evidence>
<evidence type="ECO:0000313" key="15">
    <source>
        <dbReference type="Proteomes" id="UP000239757"/>
    </source>
</evidence>
<dbReference type="PANTHER" id="PTHR10015:SF436">
    <property type="entry name" value="HEAT STRESS TRANSCRIPTION FACTOR A-1D"/>
    <property type="match status" value="1"/>
</dbReference>
<feature type="domain" description="HSF-type DNA-binding" evidence="13">
    <location>
        <begin position="42"/>
        <end position="230"/>
    </location>
</feature>
<keyword evidence="6" id="KW-0238">DNA-binding</keyword>
<dbReference type="OrthoDB" id="60033at2759"/>
<accession>A0A2P5X9C9</accession>
<dbReference type="FunFam" id="1.10.10.10:FF:000037">
    <property type="entry name" value="Heat stress transcription factor B-4"/>
    <property type="match status" value="1"/>
</dbReference>
<feature type="compositionally biased region" description="Polar residues" evidence="11">
    <location>
        <begin position="1"/>
        <end position="10"/>
    </location>
</feature>
<evidence type="ECO:0000256" key="6">
    <source>
        <dbReference type="ARBA" id="ARBA00023125"/>
    </source>
</evidence>
<dbReference type="SUPFAM" id="SSF46785">
    <property type="entry name" value="Winged helix' DNA-binding domain"/>
    <property type="match status" value="1"/>
</dbReference>
<dbReference type="EMBL" id="KZ665396">
    <property type="protein sequence ID" value="PPR99938.1"/>
    <property type="molecule type" value="Genomic_DNA"/>
</dbReference>
<dbReference type="GO" id="GO:0003700">
    <property type="term" value="F:DNA-binding transcription factor activity"/>
    <property type="evidence" value="ECO:0007669"/>
    <property type="project" value="InterPro"/>
</dbReference>
<evidence type="ECO:0000256" key="5">
    <source>
        <dbReference type="ARBA" id="ARBA00023016"/>
    </source>
</evidence>
<feature type="region of interest" description="Disordered" evidence="11">
    <location>
        <begin position="449"/>
        <end position="478"/>
    </location>
</feature>
<sequence length="574" mass="63884">MDGVNSSSNIQKDDASTSTGGAQTAAQPQPKPKPVVVQSANAPPPFLSKTYDMVDDPATDAVVSWSSANNSFIVWNPPEFARDVLPKYFKHNNFSSFVRQLNTYQLNGVEKGKFGKIAGQMLIMTWSQLSMLLHRFAREWDVYYFGILELWVLHFVYRMILHRFPLEWDICYFGIFFELLFVTLYLLLRLDQCKRFPDKGFRKVDSDRWEFANEGFLRGQKDLLLNISRRKPAQGHGHQQTQQAHGQSSSGGACVEVGEFGLEEEVEALKRDKNVLMQELVRLRQQQQSTDNQMQTMARQLHGMEQWQLQMMSFLAKAVQSPGFLAQFMQQKNESNRHITEANKKRRLKQDGIVDNEHSAASDGQIVKYQPLTNDAKAMLRQIVKGDTSTRLDSINNYHDNFLVGDGLSSSSGLDGGKSSSHASGMTLQEVPPTSGISVGRLSSAISEIQSSPCTTSSEKITTTQSTDSSALVGGEKVPSISIPQTNTIMPELSQIPEMVPESVVDIPTEDCVESETGNGGFIDPICLVPLELDDIAPDPDIDALLDSSSFWDDLIVQGPVPEDIETISMDDKG</sequence>
<keyword evidence="12" id="KW-0812">Transmembrane</keyword>
<proteinExistence type="inferred from homology"/>
<evidence type="ECO:0000256" key="10">
    <source>
        <dbReference type="SAM" id="Coils"/>
    </source>
</evidence>
<keyword evidence="8" id="KW-0539">Nucleus</keyword>
<protein>
    <recommendedName>
        <fullName evidence="13">HSF-type DNA-binding domain-containing protein</fullName>
    </recommendedName>
</protein>
<keyword evidence="4" id="KW-0805">Transcription regulation</keyword>
<dbReference type="GO" id="GO:0000978">
    <property type="term" value="F:RNA polymerase II cis-regulatory region sequence-specific DNA binding"/>
    <property type="evidence" value="ECO:0007669"/>
    <property type="project" value="TreeGrafter"/>
</dbReference>
<feature type="compositionally biased region" description="Low complexity" evidence="11">
    <location>
        <begin position="16"/>
        <end position="40"/>
    </location>
</feature>
<feature type="transmembrane region" description="Helical" evidence="12">
    <location>
        <begin position="170"/>
        <end position="188"/>
    </location>
</feature>
<reference evidence="14 15" key="1">
    <citation type="submission" date="2015-01" db="EMBL/GenBank/DDBJ databases">
        <title>Genome of allotetraploid Gossypium barbadense reveals genomic plasticity and fiber elongation in cotton evolution.</title>
        <authorList>
            <person name="Chen X."/>
            <person name="Liu X."/>
            <person name="Zhao B."/>
            <person name="Zheng H."/>
            <person name="Hu Y."/>
            <person name="Lu G."/>
            <person name="Yang C."/>
            <person name="Chen J."/>
            <person name="Shan C."/>
            <person name="Zhang L."/>
            <person name="Zhou Y."/>
            <person name="Wang L."/>
            <person name="Guo W."/>
            <person name="Bai Y."/>
            <person name="Ruan J."/>
            <person name="Shangguan X."/>
            <person name="Mao Y."/>
            <person name="Jiang J."/>
            <person name="Zhu Y."/>
            <person name="Lei J."/>
            <person name="Kang H."/>
            <person name="Chen S."/>
            <person name="He X."/>
            <person name="Wang R."/>
            <person name="Wang Y."/>
            <person name="Chen J."/>
            <person name="Wang L."/>
            <person name="Yu S."/>
            <person name="Wang B."/>
            <person name="Wei J."/>
            <person name="Song S."/>
            <person name="Lu X."/>
            <person name="Gao Z."/>
            <person name="Gu W."/>
            <person name="Deng X."/>
            <person name="Ma D."/>
            <person name="Wang S."/>
            <person name="Liang W."/>
            <person name="Fang L."/>
            <person name="Cai C."/>
            <person name="Zhu X."/>
            <person name="Zhou B."/>
            <person name="Zhang Y."/>
            <person name="Chen Z."/>
            <person name="Xu S."/>
            <person name="Zhu R."/>
            <person name="Wang S."/>
            <person name="Zhang T."/>
            <person name="Zhao G."/>
        </authorList>
    </citation>
    <scope>NUCLEOTIDE SEQUENCE [LARGE SCALE GENOMIC DNA]</scope>
    <source>
        <strain evidence="15">cv. Xinhai21</strain>
        <tissue evidence="14">Leaf</tissue>
    </source>
</reference>
<evidence type="ECO:0000256" key="9">
    <source>
        <dbReference type="RuleBase" id="RU004020"/>
    </source>
</evidence>
<keyword evidence="7" id="KW-0804">Transcription</keyword>
<feature type="coiled-coil region" evidence="10">
    <location>
        <begin position="259"/>
        <end position="286"/>
    </location>
</feature>
<evidence type="ECO:0000256" key="1">
    <source>
        <dbReference type="ARBA" id="ARBA00004123"/>
    </source>
</evidence>
<feature type="compositionally biased region" description="Low complexity" evidence="11">
    <location>
        <begin position="409"/>
        <end position="421"/>
    </location>
</feature>
<keyword evidence="3" id="KW-0597">Phosphoprotein</keyword>
<organism evidence="14 15">
    <name type="scientific">Gossypium barbadense</name>
    <name type="common">Sea Island cotton</name>
    <name type="synonym">Hibiscus barbadensis</name>
    <dbReference type="NCBI Taxonomy" id="3634"/>
    <lineage>
        <taxon>Eukaryota</taxon>
        <taxon>Viridiplantae</taxon>
        <taxon>Streptophyta</taxon>
        <taxon>Embryophyta</taxon>
        <taxon>Tracheophyta</taxon>
        <taxon>Spermatophyta</taxon>
        <taxon>Magnoliopsida</taxon>
        <taxon>eudicotyledons</taxon>
        <taxon>Gunneridae</taxon>
        <taxon>Pentapetalae</taxon>
        <taxon>rosids</taxon>
        <taxon>malvids</taxon>
        <taxon>Malvales</taxon>
        <taxon>Malvaceae</taxon>
        <taxon>Malvoideae</taxon>
        <taxon>Gossypium</taxon>
    </lineage>
</organism>
<dbReference type="PRINTS" id="PR00056">
    <property type="entry name" value="HSFDOMAIN"/>
</dbReference>
<dbReference type="GO" id="GO:0034605">
    <property type="term" value="P:cellular response to heat"/>
    <property type="evidence" value="ECO:0007669"/>
    <property type="project" value="TreeGrafter"/>
</dbReference>
<evidence type="ECO:0000259" key="13">
    <source>
        <dbReference type="SMART" id="SM00415"/>
    </source>
</evidence>
<evidence type="ECO:0000256" key="4">
    <source>
        <dbReference type="ARBA" id="ARBA00023015"/>
    </source>
</evidence>
<dbReference type="Gene3D" id="1.10.10.10">
    <property type="entry name" value="Winged helix-like DNA-binding domain superfamily/Winged helix DNA-binding domain"/>
    <property type="match status" value="1"/>
</dbReference>
<evidence type="ECO:0000256" key="8">
    <source>
        <dbReference type="ARBA" id="ARBA00023242"/>
    </source>
</evidence>
<feature type="compositionally biased region" description="Polar residues" evidence="11">
    <location>
        <begin position="449"/>
        <end position="470"/>
    </location>
</feature>
<comment type="subcellular location">
    <subcellularLocation>
        <location evidence="1">Nucleus</location>
    </subcellularLocation>
</comment>
<feature type="region of interest" description="Disordered" evidence="11">
    <location>
        <begin position="409"/>
        <end position="437"/>
    </location>
</feature>
<dbReference type="GO" id="GO:0006357">
    <property type="term" value="P:regulation of transcription by RNA polymerase II"/>
    <property type="evidence" value="ECO:0007669"/>
    <property type="project" value="TreeGrafter"/>
</dbReference>
<keyword evidence="12" id="KW-1133">Transmembrane helix</keyword>
<comment type="subunit">
    <text evidence="2">Homotrimer.</text>
</comment>
<keyword evidence="12" id="KW-0472">Membrane</keyword>
<evidence type="ECO:0000313" key="14">
    <source>
        <dbReference type="EMBL" id="PPR99938.1"/>
    </source>
</evidence>
<feature type="transmembrane region" description="Helical" evidence="12">
    <location>
        <begin position="142"/>
        <end position="161"/>
    </location>
</feature>